<comment type="caution">
    <text evidence="7">The sequence shown here is derived from an EMBL/GenBank/DDBJ whole genome shotgun (WGS) entry which is preliminary data.</text>
</comment>
<gene>
    <name evidence="7" type="ORF">EVOR1521_LOCUS21700</name>
</gene>
<keyword evidence="3 4" id="KW-0067">ATP-binding</keyword>
<accession>A0AA36J187</accession>
<dbReference type="Gene3D" id="1.10.510.10">
    <property type="entry name" value="Transferase(Phosphotransferase) domain 1"/>
    <property type="match status" value="1"/>
</dbReference>
<evidence type="ECO:0000256" key="1">
    <source>
        <dbReference type="ARBA" id="ARBA00011245"/>
    </source>
</evidence>
<dbReference type="InterPro" id="IPR000719">
    <property type="entry name" value="Prot_kinase_dom"/>
</dbReference>
<evidence type="ECO:0000313" key="7">
    <source>
        <dbReference type="EMBL" id="CAJ1397750.1"/>
    </source>
</evidence>
<keyword evidence="8" id="KW-1185">Reference proteome</keyword>
<dbReference type="AlphaFoldDB" id="A0AA36J187"/>
<dbReference type="GO" id="GO:0035556">
    <property type="term" value="P:intracellular signal transduction"/>
    <property type="evidence" value="ECO:0007669"/>
    <property type="project" value="TreeGrafter"/>
</dbReference>
<evidence type="ECO:0000256" key="2">
    <source>
        <dbReference type="ARBA" id="ARBA00022741"/>
    </source>
</evidence>
<dbReference type="PROSITE" id="PS50011">
    <property type="entry name" value="PROTEIN_KINASE_DOM"/>
    <property type="match status" value="1"/>
</dbReference>
<name>A0AA36J187_9DINO</name>
<dbReference type="Pfam" id="PF00069">
    <property type="entry name" value="Pkinase"/>
    <property type="match status" value="1"/>
</dbReference>
<dbReference type="FunFam" id="1.10.510.10:FF:000571">
    <property type="entry name" value="Maternal embryonic leucine zipper kinase"/>
    <property type="match status" value="1"/>
</dbReference>
<comment type="similarity">
    <text evidence="5">Belongs to the protein kinase superfamily.</text>
</comment>
<evidence type="ECO:0000256" key="5">
    <source>
        <dbReference type="RuleBase" id="RU000304"/>
    </source>
</evidence>
<evidence type="ECO:0000313" key="8">
    <source>
        <dbReference type="Proteomes" id="UP001178507"/>
    </source>
</evidence>
<dbReference type="CDD" id="cd14008">
    <property type="entry name" value="STKc_LKB1_CaMKK"/>
    <property type="match status" value="1"/>
</dbReference>
<keyword evidence="2 4" id="KW-0547">Nucleotide-binding</keyword>
<dbReference type="InterPro" id="IPR008271">
    <property type="entry name" value="Ser/Thr_kinase_AS"/>
</dbReference>
<dbReference type="InterPro" id="IPR011009">
    <property type="entry name" value="Kinase-like_dom_sf"/>
</dbReference>
<dbReference type="InterPro" id="IPR017441">
    <property type="entry name" value="Protein_kinase_ATP_BS"/>
</dbReference>
<reference evidence="7" key="1">
    <citation type="submission" date="2023-08" db="EMBL/GenBank/DDBJ databases">
        <authorList>
            <person name="Chen Y."/>
            <person name="Shah S."/>
            <person name="Dougan E. K."/>
            <person name="Thang M."/>
            <person name="Chan C."/>
        </authorList>
    </citation>
    <scope>NUCLEOTIDE SEQUENCE</scope>
</reference>
<feature type="domain" description="Protein kinase" evidence="6">
    <location>
        <begin position="25"/>
        <end position="305"/>
    </location>
</feature>
<dbReference type="PROSITE" id="PS00108">
    <property type="entry name" value="PROTEIN_KINASE_ST"/>
    <property type="match status" value="1"/>
</dbReference>
<keyword evidence="5" id="KW-0418">Kinase</keyword>
<feature type="binding site" evidence="4">
    <location>
        <position position="54"/>
    </location>
    <ligand>
        <name>ATP</name>
        <dbReference type="ChEBI" id="CHEBI:30616"/>
    </ligand>
</feature>
<dbReference type="SMART" id="SM00220">
    <property type="entry name" value="S_TKc"/>
    <property type="match status" value="1"/>
</dbReference>
<dbReference type="PROSITE" id="PS00107">
    <property type="entry name" value="PROTEIN_KINASE_ATP"/>
    <property type="match status" value="1"/>
</dbReference>
<dbReference type="SUPFAM" id="SSF56112">
    <property type="entry name" value="Protein kinase-like (PK-like)"/>
    <property type="match status" value="1"/>
</dbReference>
<protein>
    <recommendedName>
        <fullName evidence="6">Protein kinase domain-containing protein</fullName>
    </recommendedName>
</protein>
<keyword evidence="5" id="KW-0723">Serine/threonine-protein kinase</keyword>
<dbReference type="EMBL" id="CAUJNA010003277">
    <property type="protein sequence ID" value="CAJ1397750.1"/>
    <property type="molecule type" value="Genomic_DNA"/>
</dbReference>
<proteinExistence type="inferred from homology"/>
<sequence length="311" mass="34592">MAPVMHTKEVQKVKHSDGSKTVNGFRVLRLLGEGSFAKVKLCEELTTRRSFALKVFRKLPLRKQREFMRAEDGEGMRVRTSLDKVYQEIELMKDISHAHCVQLHAVFEEPAVSGKIYVVLELAEGGAAMDWDEQRQEFSAAGGGLVPEDTARRFLQQLLAALGYLHAVWVAHRDVKPQNLLVASGHLKLGDFGTAARMGEDYLIHGTEGTYHFFSPEMCQVGYRGHDGRRADIWAAGVSLWAFRSGKLPFFHKDMAVLMDRIAAGELCWEGASFSAGCSGSLELMLCKDPGQRPLAEELLLDPWIGIDASS</sequence>
<evidence type="ECO:0000256" key="3">
    <source>
        <dbReference type="ARBA" id="ARBA00022840"/>
    </source>
</evidence>
<dbReference type="GO" id="GO:0005737">
    <property type="term" value="C:cytoplasm"/>
    <property type="evidence" value="ECO:0007669"/>
    <property type="project" value="TreeGrafter"/>
</dbReference>
<dbReference type="GO" id="GO:0005524">
    <property type="term" value="F:ATP binding"/>
    <property type="evidence" value="ECO:0007669"/>
    <property type="project" value="UniProtKB-UniRule"/>
</dbReference>
<dbReference type="PANTHER" id="PTHR24346">
    <property type="entry name" value="MAP/MICROTUBULE AFFINITY-REGULATING KINASE"/>
    <property type="match status" value="1"/>
</dbReference>
<dbReference type="PANTHER" id="PTHR24346:SF77">
    <property type="entry name" value="SERINE THREONINE PROTEIN KINASE"/>
    <property type="match status" value="1"/>
</dbReference>
<evidence type="ECO:0000259" key="6">
    <source>
        <dbReference type="PROSITE" id="PS50011"/>
    </source>
</evidence>
<evidence type="ECO:0000256" key="4">
    <source>
        <dbReference type="PROSITE-ProRule" id="PRU10141"/>
    </source>
</evidence>
<organism evidence="7 8">
    <name type="scientific">Effrenium voratum</name>
    <dbReference type="NCBI Taxonomy" id="2562239"/>
    <lineage>
        <taxon>Eukaryota</taxon>
        <taxon>Sar</taxon>
        <taxon>Alveolata</taxon>
        <taxon>Dinophyceae</taxon>
        <taxon>Suessiales</taxon>
        <taxon>Symbiodiniaceae</taxon>
        <taxon>Effrenium</taxon>
    </lineage>
</organism>
<keyword evidence="5" id="KW-0808">Transferase</keyword>
<comment type="subunit">
    <text evidence="1">Monomer.</text>
</comment>
<dbReference type="GO" id="GO:0004674">
    <property type="term" value="F:protein serine/threonine kinase activity"/>
    <property type="evidence" value="ECO:0007669"/>
    <property type="project" value="UniProtKB-KW"/>
</dbReference>
<dbReference type="Proteomes" id="UP001178507">
    <property type="component" value="Unassembled WGS sequence"/>
</dbReference>
<dbReference type="Gene3D" id="3.30.200.20">
    <property type="entry name" value="Phosphorylase Kinase, domain 1"/>
    <property type="match status" value="1"/>
</dbReference>